<dbReference type="RefSeq" id="WP_136791996.1">
    <property type="nucleotide sequence ID" value="NZ_SWAU01000052.1"/>
</dbReference>
<dbReference type="PANTHER" id="PTHR38340:SF1">
    <property type="entry name" value="S-LAYER PROTEIN"/>
    <property type="match status" value="1"/>
</dbReference>
<accession>A0A4U0YZ40</accession>
<dbReference type="SUPFAM" id="SSF51120">
    <property type="entry name" value="beta-Roll"/>
    <property type="match status" value="4"/>
</dbReference>
<protein>
    <submittedName>
        <fullName evidence="3">Calcium-binding protein</fullName>
    </submittedName>
</protein>
<dbReference type="PRINTS" id="PR00313">
    <property type="entry name" value="CABNDNGRPT"/>
</dbReference>
<proteinExistence type="predicted"/>
<dbReference type="GO" id="GO:0005576">
    <property type="term" value="C:extracellular region"/>
    <property type="evidence" value="ECO:0007669"/>
    <property type="project" value="UniProtKB-SubCell"/>
</dbReference>
<comment type="caution">
    <text evidence="3">The sequence shown here is derived from an EMBL/GenBank/DDBJ whole genome shotgun (WGS) entry which is preliminary data.</text>
</comment>
<dbReference type="PANTHER" id="PTHR38340">
    <property type="entry name" value="S-LAYER PROTEIN"/>
    <property type="match status" value="1"/>
</dbReference>
<dbReference type="GO" id="GO:0005509">
    <property type="term" value="F:calcium ion binding"/>
    <property type="evidence" value="ECO:0007669"/>
    <property type="project" value="InterPro"/>
</dbReference>
<dbReference type="InterPro" id="IPR011049">
    <property type="entry name" value="Serralysin-like_metalloprot_C"/>
</dbReference>
<dbReference type="Gene3D" id="2.160.20.160">
    <property type="match status" value="1"/>
</dbReference>
<evidence type="ECO:0000256" key="2">
    <source>
        <dbReference type="ARBA" id="ARBA00022525"/>
    </source>
</evidence>
<evidence type="ECO:0000256" key="1">
    <source>
        <dbReference type="ARBA" id="ARBA00004613"/>
    </source>
</evidence>
<comment type="subcellular location">
    <subcellularLocation>
        <location evidence="1">Secreted</location>
    </subcellularLocation>
</comment>
<dbReference type="InterPro" id="IPR001343">
    <property type="entry name" value="Hemolysn_Ca-bd"/>
</dbReference>
<dbReference type="InterPro" id="IPR050557">
    <property type="entry name" value="RTX_toxin/Mannuronan_C5-epim"/>
</dbReference>
<sequence length="3841" mass="398555">MTSGLTSSFSDLSAVSQPVTPLVGSTAEPDFVPLEPRLLMDATLGWDLGGADDIASLLAGVHDLIEAQVEGFDDFLEQFDDLATAALGVLDVLTDATDAAALPGFEEIEEIADRLRNTMAALRDSSTLAMELLGIDTAGDAAAVDLAAAINTAFGSDIVDAADMAETFSLSVFTNNTLQTSIDTLVDKIVAGNSSLDAEAVRTAITTGSDTHYADVLNGQFGVLLEDITLGDQTLVSFTQNAENGNRVDVAVNLPTFDFDLDSLLEWASGTGVAPFDLSVSSDATQFRFQLGGEIVQTDAGTEIQLHVDNLDFDPLLQFGGQFDTGALDGPVNLGLLSLGLDAVTLAEFRVVISHAADEDLGVALTIGSSLDARSLAIGELGISTEIQEVGGEEFVQIEAEKAYQLAALQLSGTLDLFGAISGPDGAGMAYGVNLALSSVLLADLPSGATHAERISRFLSDASLGFDVDLSESIEDEALRDRMESAIEGLAAMGMDQISQFLADIGDVLAGVLSSSLFNVSIPFTDVELSSILGEISSVFTSLGDLFHIDTTALGFSAESGSMAELTTDVTELSTQIDLEALEGVGKLDFVVVTDDGRQAVTVTLTGNSVLSSPTATDAEKTEALAGLMNAALAAYGFAVTASGQTLRIGSGGSSAPQNALALVGARRENDTAVADFDFATLGFDEDQLTVTTGVFSEGEDEIAALSMTSAQTLSFTPGDDFADAMIGVEQMIFTAVVDGETIPVTVLKPEDGWYGSDNEPNLEGILAAFETALEESGVPVEVKLDDGSFTFSAVGPSGTSLTFGADPEKLTRAFDLESLMEWVNVRLAETETLAGASLQLTEDGALVFSFPEVSVEGEIEGNFGLSDLGLDALSNLSLSARVQAALSAKFDAAVGIDLVGFAAALTAGSDADNAIDARRELDEAGDSEETEIALGQALLDNIFFADLALEAQITGSATNITGSANLGLMSLSFGADNAALNFLEIDTQFDFSIIGRDGDGAFSERATLQNIIDAFLYEDAEGNLDVTRGLNTLVGRADLQGGIVTDGKGALLDAGGEASTDRDDLRHVDADDYEPSEGEILSQLYLQLGDVKLNVVGIEGLNEGIIDGVALTIDDLARPLDSANYRLLGEGVDEIEALASLGDGDILDSFETILNLVSLAGETLKEKLPFLDQNIPLLNFSLLDAVDFAKDLSEEMKALRADPQSGLAKLETMLEGVFGQDTVDLDWDAESKTLGFGLRFTFLEDYAEQLPFNFDLASLIGDQLAAIVGEDAASILTNLADVKGDGTLVFDPDLTMNFVFGIDLSKTLLDAPELASGETALTDLATVASLVESAEGANDLRIRWKDADTGESQTVNIDIAGATTLEELVTKINDQLQTAIGDHVSFGFDAETGQITLADSNTGLILSDDVEALFGAEAAVAEVVEGETVLTLAEGFEDYAAGYSFHLAFGPDGESLGAGVDITIPAEEGRTAEGFVAALNAALKAADIDRSEISSRAVTGWTMAVGQLVTAELVDGVIRLVGSNFAESIGADPVVFGVSGTDGGHAVTFEIFELGGSNAARLLGFETLGTVLNGSASSSILRESQEIGAPRVYLDTEKSGLKLEFTAGAPDGLNLKLGFGPISINVVNGTAMLSAGADSTDPAHLALGFNDIDGDEHEGQYDFADLVSLVTDTGRSVLDLFNLDVAIGVVVDLAFQDSLGFLNPDEHGLTFRSDLLTTGGKVDLSGEVLDSFSGDLINLWNGDSLQGEFALELPSISDLTDFLSDFNILAFLNDPAAVLDGLDMILDRMQQLFDEYLKTIDLPVVGDAIGSAVTFFTDFRYGVLADAREIANTPKADGTLPTTVDLLTGWFNDKLNEVFNPGGEPIQFIQAALDTEGGLSDSYLYGAINFSAVIFDEFLDIAFDLGLPGFDLAVKEGSGIRITLDYSVNIGFGLNKTGFFLLNDTDVEEIRIGITADAGTFQGSAKLMGVLGIDADAITKVEGSYIGEGTGEGTAVVSASLGVDLYGTQGLEIIDRDGTATTEQIAIGLDGIAPETGTGLDLDYEKLVYLTRLSTTGLVAFTFNASVDIQLGLTAMIIDPTKSGNTELEIGGSKVIPKVKTELIILGGYSSANDDGFTFSKVAFEDVRIDASVIYEAIIAPVLEPIMEFVEPLVDIFAWMNEVPFSFVVDALSKAFPIFGVVSSVLKTVNDIADFVESLQATGGQFVFGTFDFSNSFAGDDATGELDSSSVVMDASNSSSSVLEASSTGSTFGVFGSLSNGFALELPLLTDPFSAMNILLGKYDQVDLVKVHFTLFNLNLPKTNFVDLIMDEIGAPGWVSGAISRALKFELGAHAYAGLSAGYDLSGIVNFVNTLDPERLLDGVFLDTKPFIDVGFQVDAALNLGIAGLNIGGGANVWMGFNDPNDDGKLRFPELLAILDAGAEDPSKLLGYLFEGEFGINFYLSVWAGIKLGFINLTFDIDIVDLDVKIPFGGLPLPPRLSPAVDSGETAVLAVGSNIGNSMSTMDKDGNDVITLDGPNSPIKIDLANEQGKLAGDMNQNVGGIIIPAGKGNNTVDMSELSTDIPIVVYTEDGDDTIKLPDDGLVVLFLGDGVNTVTANPGAKGTYVIFGGSGADTVDIPGGNVVFFGDGDYGMRDLFVATFADKDLSKSEICSLLGIKEDGTVDTGNSAKASYAITDIDGNAQKVTLAGFLDDYTRSTQVKASSTADSITTGAGNGLIMTGSGNDRIKAGAGSSGVVKVYAGAGDDDVTVAGAQAFIEGGAGADILRTGAMSSEVWGWGKAAGESGLLDPTSIPDPILSGQAAKLNQLAQRDGADIIIGGAGDDRIFGQLGNDVIEGGAGNDMLYGGLGIDIVGGGTFDFTSVKTGETISIESYDKNTGFGQAVNVSLRDAADGNDLIRGGDSDDILIGGGGDDTLHGDRGNDVLLGDFARIRLSANLVAEDIETEFDGSAHAGGDTLFGGAGDDVMVGGGNNGKIDTITDLEGSNVVIGDFGGVRGARLNEAVTKLETFSNAAGGADLISTGAGNDLILAGEGADTITSGAGGDIVLGDFGTIDLVNATVTGTASTLGGDDSITTGNGDGVDVTSLVIAGSGNDRISAVGDGGLILLGDNGVMTLDSKALQELRGYRAPGQDATPEQLTEDAATRAKIDGIAKRVEAVNAETDGKDTVVAGPGVLRAVMGGGDDHVTLGAHENYVLGDDGVIEIIPSGLRATSVKAANAGNDTILGAAGGDVIAGGQGDDRIEGGEGDNAVLGDDGVIESTRVTDGPRILEMTDEGVTGGDDVILLGDADNRVLAGLGSDTVTVGDGQNVVIADLGEIKANEATGVWRANDGDDNVTGGDGRNRVILSGGDDVADLGNGGNRVIGDAGFISWTGLTAFEGEVIETLTPEEGGKDRITTGSGDDVIFGGTGADTLKATAGDDVILGDNGRYEAPLDGAAGRITSLVGELAGDDLIKAGSGNDIVLAGQGDDTVEAGAGEDVAFGDSGEVTFVNATDIVTLEMTDVERGGHDVISSEPEDLGDDILMGQAGNDTITAGGGDDVILGDIAVFTFLHPHDRLPGQSAADRMLRLESTRIDIIGDDLIYGGIGNDIAVAGFGRDLMYGGVGQDILIGDTAIITRRWVDEAKGGLTEWLTIDTNFAYIEGGYDNIYGEADHDVMIGNLGPDMFYGNTAEDAIFSDGYAGLFRAWLPQGFEGRAENDQRYLYTSNFAGAGAVDVVSNSQQNAAIGNPLDAVGDNAVGKVLTFPGRNALDPDLWRRTIDMLDEPRMLRAMAQTIAMGADSALLADAMLSSLIEAGLLSGDTDPVMLELLIDRLAKVLHQRAQNDAAMGERPLAAE</sequence>
<dbReference type="PROSITE" id="PS00330">
    <property type="entry name" value="HEMOLYSIN_CALCIUM"/>
    <property type="match status" value="3"/>
</dbReference>
<dbReference type="Proteomes" id="UP000306340">
    <property type="component" value="Unassembled WGS sequence"/>
</dbReference>
<evidence type="ECO:0000313" key="4">
    <source>
        <dbReference type="Proteomes" id="UP000306340"/>
    </source>
</evidence>
<gene>
    <name evidence="3" type="ORF">FAZ78_07520</name>
</gene>
<name>A0A4U0YZ40_9RHOB</name>
<organism evidence="3 4">
    <name type="scientific">Cereibacter changlensis</name>
    <dbReference type="NCBI Taxonomy" id="402884"/>
    <lineage>
        <taxon>Bacteria</taxon>
        <taxon>Pseudomonadati</taxon>
        <taxon>Pseudomonadota</taxon>
        <taxon>Alphaproteobacteria</taxon>
        <taxon>Rhodobacterales</taxon>
        <taxon>Paracoccaceae</taxon>
        <taxon>Cereibacter</taxon>
    </lineage>
</organism>
<dbReference type="Pfam" id="PF00353">
    <property type="entry name" value="HemolysinCabind"/>
    <property type="match status" value="13"/>
</dbReference>
<evidence type="ECO:0000313" key="3">
    <source>
        <dbReference type="EMBL" id="TKA97165.1"/>
    </source>
</evidence>
<dbReference type="EMBL" id="SWAU01000052">
    <property type="protein sequence ID" value="TKA97165.1"/>
    <property type="molecule type" value="Genomic_DNA"/>
</dbReference>
<keyword evidence="2" id="KW-0964">Secreted</keyword>
<dbReference type="InterPro" id="IPR018511">
    <property type="entry name" value="Hemolysin-typ_Ca-bd_CS"/>
</dbReference>
<reference evidence="3 4" key="1">
    <citation type="submission" date="2019-04" db="EMBL/GenBank/DDBJ databases">
        <title>Crypto-aerobic microbial life in anoxic (sulfidic) marine sediments.</title>
        <authorList>
            <person name="Bhattacharya S."/>
            <person name="Roy C."/>
            <person name="Mondal N."/>
            <person name="Sarkar J."/>
            <person name="Mandal S."/>
            <person name="Rameez M.J."/>
            <person name="Ghosh W."/>
        </authorList>
    </citation>
    <scope>NUCLEOTIDE SEQUENCE [LARGE SCALE GENOMIC DNA]</scope>
    <source>
        <strain evidence="3 4">SBBC</strain>
    </source>
</reference>
<dbReference type="Gene3D" id="2.150.10.10">
    <property type="entry name" value="Serralysin-like metalloprotease, C-terminal"/>
    <property type="match status" value="5"/>
</dbReference>